<organism evidence="1 2">
    <name type="scientific">Paradesertivirga mongoliensis</name>
    <dbReference type="NCBI Taxonomy" id="2100740"/>
    <lineage>
        <taxon>Bacteria</taxon>
        <taxon>Pseudomonadati</taxon>
        <taxon>Bacteroidota</taxon>
        <taxon>Sphingobacteriia</taxon>
        <taxon>Sphingobacteriales</taxon>
        <taxon>Sphingobacteriaceae</taxon>
        <taxon>Paradesertivirga</taxon>
    </lineage>
</organism>
<dbReference type="RefSeq" id="WP_255901596.1">
    <property type="nucleotide sequence ID" value="NZ_JAFMZO010000002.1"/>
</dbReference>
<accession>A0ABW4ZS03</accession>
<proteinExistence type="predicted"/>
<sequence>MIRDRPIKQLKWFFTHIVEKAVLRRFAKISFLDNPVIDPEQACLVLMNHYSFNDGAILHRLNRLILRKQFRVMVVEDQLKAFIPLRYVGCFSVKKASREVIESLNYAAELLKAPGNMLGIYPQGEVYSQHLERIHFENGLSVILKRTSNIPFQVIFGVTLLDYLDSFKPHARVYLQQYTGERDLAKMESAYNEFYTTCKAKQRNLHNPPGRVLTEKQ</sequence>
<evidence type="ECO:0008006" key="3">
    <source>
        <dbReference type="Google" id="ProtNLM"/>
    </source>
</evidence>
<comment type="caution">
    <text evidence="1">The sequence shown here is derived from an EMBL/GenBank/DDBJ whole genome shotgun (WGS) entry which is preliminary data.</text>
</comment>
<dbReference type="EMBL" id="JBHUHZ010000006">
    <property type="protein sequence ID" value="MFD2164576.1"/>
    <property type="molecule type" value="Genomic_DNA"/>
</dbReference>
<reference evidence="2" key="1">
    <citation type="journal article" date="2019" name="Int. J. Syst. Evol. Microbiol.">
        <title>The Global Catalogue of Microorganisms (GCM) 10K type strain sequencing project: providing services to taxonomists for standard genome sequencing and annotation.</title>
        <authorList>
            <consortium name="The Broad Institute Genomics Platform"/>
            <consortium name="The Broad Institute Genome Sequencing Center for Infectious Disease"/>
            <person name="Wu L."/>
            <person name="Ma J."/>
        </authorList>
    </citation>
    <scope>NUCLEOTIDE SEQUENCE [LARGE SCALE GENOMIC DNA]</scope>
    <source>
        <strain evidence="2">KCTC 42217</strain>
    </source>
</reference>
<gene>
    <name evidence="1" type="ORF">ACFSJU_19375</name>
</gene>
<evidence type="ECO:0000313" key="1">
    <source>
        <dbReference type="EMBL" id="MFD2164576.1"/>
    </source>
</evidence>
<protein>
    <recommendedName>
        <fullName evidence="3">Phospholipid/glycerol acyltransferase domain-containing protein</fullName>
    </recommendedName>
</protein>
<evidence type="ECO:0000313" key="2">
    <source>
        <dbReference type="Proteomes" id="UP001597387"/>
    </source>
</evidence>
<dbReference type="Proteomes" id="UP001597387">
    <property type="component" value="Unassembled WGS sequence"/>
</dbReference>
<keyword evidence="2" id="KW-1185">Reference proteome</keyword>
<dbReference type="SUPFAM" id="SSF69593">
    <property type="entry name" value="Glycerol-3-phosphate (1)-acyltransferase"/>
    <property type="match status" value="1"/>
</dbReference>
<name>A0ABW4ZS03_9SPHI</name>